<dbReference type="InterPro" id="IPR020846">
    <property type="entry name" value="MFS_dom"/>
</dbReference>
<comment type="caution">
    <text evidence="10">The sequence shown here is derived from an EMBL/GenBank/DDBJ whole genome shotgun (WGS) entry which is preliminary data.</text>
</comment>
<dbReference type="SUPFAM" id="SSF103473">
    <property type="entry name" value="MFS general substrate transporter"/>
    <property type="match status" value="1"/>
</dbReference>
<evidence type="ECO:0000256" key="4">
    <source>
        <dbReference type="ARBA" id="ARBA00022475"/>
    </source>
</evidence>
<feature type="domain" description="Major facilitator superfamily (MFS) profile" evidence="9">
    <location>
        <begin position="9"/>
        <end position="392"/>
    </location>
</feature>
<dbReference type="NCBIfam" id="TIGR00710">
    <property type="entry name" value="efflux_Bcr_CflA"/>
    <property type="match status" value="1"/>
</dbReference>
<feature type="transmembrane region" description="Helical" evidence="8">
    <location>
        <begin position="162"/>
        <end position="182"/>
    </location>
</feature>
<keyword evidence="4" id="KW-1003">Cell membrane</keyword>
<feature type="transmembrane region" description="Helical" evidence="8">
    <location>
        <begin position="216"/>
        <end position="238"/>
    </location>
</feature>
<dbReference type="CDD" id="cd17320">
    <property type="entry name" value="MFS_MdfA_MDR_like"/>
    <property type="match status" value="1"/>
</dbReference>
<feature type="transmembrane region" description="Helical" evidence="8">
    <location>
        <begin position="278"/>
        <end position="301"/>
    </location>
</feature>
<dbReference type="PRINTS" id="PR01036">
    <property type="entry name" value="TCRTETB"/>
</dbReference>
<dbReference type="PANTHER" id="PTHR23502:SF132">
    <property type="entry name" value="POLYAMINE TRANSPORTER 2-RELATED"/>
    <property type="match status" value="1"/>
</dbReference>
<dbReference type="Proteomes" id="UP001595630">
    <property type="component" value="Unassembled WGS sequence"/>
</dbReference>
<reference evidence="11" key="1">
    <citation type="journal article" date="2019" name="Int. J. Syst. Evol. Microbiol.">
        <title>The Global Catalogue of Microorganisms (GCM) 10K type strain sequencing project: providing services to taxonomists for standard genome sequencing and annotation.</title>
        <authorList>
            <consortium name="The Broad Institute Genomics Platform"/>
            <consortium name="The Broad Institute Genome Sequencing Center for Infectious Disease"/>
            <person name="Wu L."/>
            <person name="Ma J."/>
        </authorList>
    </citation>
    <scope>NUCLEOTIDE SEQUENCE [LARGE SCALE GENOMIC DNA]</scope>
    <source>
        <strain evidence="11">KCTC 42447</strain>
    </source>
</reference>
<evidence type="ECO:0000256" key="1">
    <source>
        <dbReference type="ARBA" id="ARBA00004651"/>
    </source>
</evidence>
<evidence type="ECO:0000313" key="11">
    <source>
        <dbReference type="Proteomes" id="UP001595630"/>
    </source>
</evidence>
<proteinExistence type="inferred from homology"/>
<evidence type="ECO:0000313" key="10">
    <source>
        <dbReference type="EMBL" id="MFC3607260.1"/>
    </source>
</evidence>
<feature type="transmembrane region" description="Helical" evidence="8">
    <location>
        <begin position="75"/>
        <end position="94"/>
    </location>
</feature>
<keyword evidence="7 8" id="KW-0472">Membrane</keyword>
<dbReference type="PANTHER" id="PTHR23502">
    <property type="entry name" value="MAJOR FACILITATOR SUPERFAMILY"/>
    <property type="match status" value="1"/>
</dbReference>
<keyword evidence="5 8" id="KW-0812">Transmembrane</keyword>
<feature type="transmembrane region" description="Helical" evidence="8">
    <location>
        <begin position="133"/>
        <end position="156"/>
    </location>
</feature>
<keyword evidence="11" id="KW-1185">Reference proteome</keyword>
<evidence type="ECO:0000256" key="6">
    <source>
        <dbReference type="ARBA" id="ARBA00022989"/>
    </source>
</evidence>
<comment type="caution">
    <text evidence="8">Lacks conserved residue(s) required for the propagation of feature annotation.</text>
</comment>
<dbReference type="InterPro" id="IPR036259">
    <property type="entry name" value="MFS_trans_sf"/>
</dbReference>
<evidence type="ECO:0000256" key="5">
    <source>
        <dbReference type="ARBA" id="ARBA00022692"/>
    </source>
</evidence>
<dbReference type="Pfam" id="PF07690">
    <property type="entry name" value="MFS_1"/>
    <property type="match status" value="1"/>
</dbReference>
<comment type="similarity">
    <text evidence="2 8">Belongs to the major facilitator superfamily. Bcr/CmlA family.</text>
</comment>
<dbReference type="InterPro" id="IPR011701">
    <property type="entry name" value="MFS"/>
</dbReference>
<evidence type="ECO:0000256" key="2">
    <source>
        <dbReference type="ARBA" id="ARBA00006236"/>
    </source>
</evidence>
<evidence type="ECO:0000256" key="8">
    <source>
        <dbReference type="RuleBase" id="RU365088"/>
    </source>
</evidence>
<feature type="transmembrane region" description="Helical" evidence="8">
    <location>
        <begin position="100"/>
        <end position="121"/>
    </location>
</feature>
<protein>
    <recommendedName>
        <fullName evidence="8">Bcr/CflA family efflux transporter</fullName>
    </recommendedName>
</protein>
<comment type="subcellular location">
    <subcellularLocation>
        <location evidence="8">Cell inner membrane</location>
        <topology evidence="8">Multi-pass membrane protein</topology>
    </subcellularLocation>
    <subcellularLocation>
        <location evidence="1">Cell membrane</location>
        <topology evidence="1">Multi-pass membrane protein</topology>
    </subcellularLocation>
</comment>
<feature type="transmembrane region" description="Helical" evidence="8">
    <location>
        <begin position="369"/>
        <end position="388"/>
    </location>
</feature>
<organism evidence="10 11">
    <name type="scientific">Stutzerimonas tarimensis</name>
    <dbReference type="NCBI Taxonomy" id="1507735"/>
    <lineage>
        <taxon>Bacteria</taxon>
        <taxon>Pseudomonadati</taxon>
        <taxon>Pseudomonadota</taxon>
        <taxon>Gammaproteobacteria</taxon>
        <taxon>Pseudomonadales</taxon>
        <taxon>Pseudomonadaceae</taxon>
        <taxon>Stutzerimonas</taxon>
    </lineage>
</organism>
<keyword evidence="3 8" id="KW-0813">Transport</keyword>
<feature type="transmembrane region" description="Helical" evidence="8">
    <location>
        <begin position="307"/>
        <end position="330"/>
    </location>
</feature>
<evidence type="ECO:0000259" key="9">
    <source>
        <dbReference type="PROSITE" id="PS50850"/>
    </source>
</evidence>
<accession>A0ABV7T4K3</accession>
<keyword evidence="6 8" id="KW-1133">Transmembrane helix</keyword>
<dbReference type="Gene3D" id="1.20.1720.10">
    <property type="entry name" value="Multidrug resistance protein D"/>
    <property type="match status" value="1"/>
</dbReference>
<evidence type="ECO:0000256" key="7">
    <source>
        <dbReference type="ARBA" id="ARBA00023136"/>
    </source>
</evidence>
<gene>
    <name evidence="10" type="ORF">ACFOMF_05645</name>
</gene>
<sequence length="406" mass="41773">MIRLTPGLTALMLAAISAIGPLATALYTPAFPTMARVFGVGADQIQLTLTAYMAGLAISQLLYGPLADRFGRRPMLLGGLGLFTLGSIACMLAESIPVLLVFRFLQAFGAASGMVLGRAVVRDTFSNVEATRVLALMGSILAVAPALGPIIGGVLLQFGWQAIFAALVLYGLLALVFVAMALPESLKPEQRQSLSPGMILGNYLSALRNRVFMGHVLAVSSMFAGHFAFVSSASFVLIDAYGVPATRFGLYYLVVIGAFILGNLISARVSGRVSIHSLIVTGAGLSILGGSLMSLLVFGGAEHPLQVVAPQLITGFGAGLLVAPCIAGALMPFPHMAGTASALLGFLQMGAAALSTALLGYLYDGTARPMALAIALCGVGTLTAYLLLVGRAGQPGAENEPLKSSG</sequence>
<keyword evidence="8" id="KW-0997">Cell inner membrane</keyword>
<dbReference type="InterPro" id="IPR004812">
    <property type="entry name" value="Efflux_drug-R_Bcr/CmlA"/>
</dbReference>
<feature type="transmembrane region" description="Helical" evidence="8">
    <location>
        <begin position="250"/>
        <end position="266"/>
    </location>
</feature>
<dbReference type="PROSITE" id="PS50850">
    <property type="entry name" value="MFS"/>
    <property type="match status" value="1"/>
</dbReference>
<name>A0ABV7T4K3_9GAMM</name>
<evidence type="ECO:0000256" key="3">
    <source>
        <dbReference type="ARBA" id="ARBA00022448"/>
    </source>
</evidence>
<feature type="transmembrane region" description="Helical" evidence="8">
    <location>
        <begin position="44"/>
        <end position="63"/>
    </location>
</feature>
<dbReference type="EMBL" id="JBHRXZ010000016">
    <property type="protein sequence ID" value="MFC3607260.1"/>
    <property type="molecule type" value="Genomic_DNA"/>
</dbReference>
<feature type="transmembrane region" description="Helical" evidence="8">
    <location>
        <begin position="342"/>
        <end position="363"/>
    </location>
</feature>
<dbReference type="RefSeq" id="WP_386362101.1">
    <property type="nucleotide sequence ID" value="NZ_JBHRXZ010000016.1"/>
</dbReference>